<dbReference type="PROSITE" id="PS51000">
    <property type="entry name" value="HTH_DEOR_2"/>
    <property type="match status" value="1"/>
</dbReference>
<dbReference type="SMART" id="SM01134">
    <property type="entry name" value="DeoRC"/>
    <property type="match status" value="1"/>
</dbReference>
<keyword evidence="2" id="KW-0804">Transcription</keyword>
<dbReference type="PRINTS" id="PR00037">
    <property type="entry name" value="HTHLACR"/>
</dbReference>
<keyword evidence="1" id="KW-0805">Transcription regulation</keyword>
<evidence type="ECO:0000313" key="4">
    <source>
        <dbReference type="EMBL" id="SFJ82142.1"/>
    </source>
</evidence>
<sequence length="256" mass="28558">MMLSIERYEIILNKLETDKTVKVSQLSQLLGVTEKTVRIDLEALEEKGLLKRIHGGAMLENKEGEILPVSERQSSKTEIKDAIAREAVRMIEPHETILMDGGSTTSAISERLGDFPVTVITNDIKIAYILYDKENVQLVVLGGTRIHHSSSLLGDQATEALKRLRVNRLFFGTTGFSIEHGLTVLNSLHADWKRKIINCADHVTLVADSTKYEKVALVQFAEITNVSELITDDQLDHSAIKEIEDKGVNVRVAIKE</sequence>
<evidence type="ECO:0000313" key="5">
    <source>
        <dbReference type="Proteomes" id="UP000183557"/>
    </source>
</evidence>
<dbReference type="Pfam" id="PF08220">
    <property type="entry name" value="HTH_DeoR"/>
    <property type="match status" value="1"/>
</dbReference>
<feature type="domain" description="HTH deoR-type" evidence="3">
    <location>
        <begin position="4"/>
        <end position="59"/>
    </location>
</feature>
<protein>
    <submittedName>
        <fullName evidence="4">Transcriptional regulator, DeoR family</fullName>
    </submittedName>
</protein>
<dbReference type="SUPFAM" id="SSF46785">
    <property type="entry name" value="Winged helix' DNA-binding domain"/>
    <property type="match status" value="1"/>
</dbReference>
<dbReference type="InterPro" id="IPR050313">
    <property type="entry name" value="Carb_Metab_HTH_regulators"/>
</dbReference>
<evidence type="ECO:0000259" key="3">
    <source>
        <dbReference type="PROSITE" id="PS51000"/>
    </source>
</evidence>
<accession>A0A1I3UGV3</accession>
<dbReference type="InterPro" id="IPR036388">
    <property type="entry name" value="WH-like_DNA-bd_sf"/>
</dbReference>
<evidence type="ECO:0000256" key="2">
    <source>
        <dbReference type="ARBA" id="ARBA00023163"/>
    </source>
</evidence>
<name>A0A1I3UGV3_HALDA</name>
<dbReference type="InterPro" id="IPR037171">
    <property type="entry name" value="NagB/RpiA_transferase-like"/>
</dbReference>
<dbReference type="PANTHER" id="PTHR30363:SF44">
    <property type="entry name" value="AGA OPERON TRANSCRIPTIONAL REPRESSOR-RELATED"/>
    <property type="match status" value="1"/>
</dbReference>
<dbReference type="InterPro" id="IPR036390">
    <property type="entry name" value="WH_DNA-bd_sf"/>
</dbReference>
<dbReference type="Gene3D" id="1.10.10.10">
    <property type="entry name" value="Winged helix-like DNA-binding domain superfamily/Winged helix DNA-binding domain"/>
    <property type="match status" value="1"/>
</dbReference>
<dbReference type="EMBL" id="FOSB01000004">
    <property type="protein sequence ID" value="SFJ82142.1"/>
    <property type="molecule type" value="Genomic_DNA"/>
</dbReference>
<dbReference type="InterPro" id="IPR001034">
    <property type="entry name" value="DeoR_HTH"/>
</dbReference>
<dbReference type="Gene3D" id="3.40.50.1360">
    <property type="match status" value="1"/>
</dbReference>
<dbReference type="RefSeq" id="WP_244151522.1">
    <property type="nucleotide sequence ID" value="NZ_FOSB01000004.1"/>
</dbReference>
<dbReference type="SMART" id="SM00420">
    <property type="entry name" value="HTH_DEOR"/>
    <property type="match status" value="1"/>
</dbReference>
<reference evidence="5" key="1">
    <citation type="submission" date="2016-10" db="EMBL/GenBank/DDBJ databases">
        <authorList>
            <person name="Varghese N."/>
            <person name="Submissions S."/>
        </authorList>
    </citation>
    <scope>NUCLEOTIDE SEQUENCE [LARGE SCALE GENOMIC DNA]</scope>
    <source>
        <strain evidence="5">CGMCC 1.3704</strain>
    </source>
</reference>
<evidence type="ECO:0000256" key="1">
    <source>
        <dbReference type="ARBA" id="ARBA00023015"/>
    </source>
</evidence>
<keyword evidence="5" id="KW-1185">Reference proteome</keyword>
<organism evidence="4 5">
    <name type="scientific">Halobacillus dabanensis</name>
    <dbReference type="NCBI Taxonomy" id="240302"/>
    <lineage>
        <taxon>Bacteria</taxon>
        <taxon>Bacillati</taxon>
        <taxon>Bacillota</taxon>
        <taxon>Bacilli</taxon>
        <taxon>Bacillales</taxon>
        <taxon>Bacillaceae</taxon>
        <taxon>Halobacillus</taxon>
    </lineage>
</organism>
<dbReference type="AlphaFoldDB" id="A0A1I3UGV3"/>
<dbReference type="SUPFAM" id="SSF100950">
    <property type="entry name" value="NagB/RpiA/CoA transferase-like"/>
    <property type="match status" value="1"/>
</dbReference>
<dbReference type="GO" id="GO:0003700">
    <property type="term" value="F:DNA-binding transcription factor activity"/>
    <property type="evidence" value="ECO:0007669"/>
    <property type="project" value="InterPro"/>
</dbReference>
<dbReference type="Proteomes" id="UP000183557">
    <property type="component" value="Unassembled WGS sequence"/>
</dbReference>
<gene>
    <name evidence="4" type="ORF">SAMN04487936_104323</name>
</gene>
<proteinExistence type="predicted"/>
<dbReference type="PANTHER" id="PTHR30363">
    <property type="entry name" value="HTH-TYPE TRANSCRIPTIONAL REGULATOR SRLR-RELATED"/>
    <property type="match status" value="1"/>
</dbReference>
<dbReference type="Pfam" id="PF00455">
    <property type="entry name" value="DeoRC"/>
    <property type="match status" value="1"/>
</dbReference>
<dbReference type="InterPro" id="IPR014036">
    <property type="entry name" value="DeoR-like_C"/>
</dbReference>